<organism evidence="10 11">
    <name type="scientific">Monilinia fructicola</name>
    <name type="common">Brown rot fungus</name>
    <name type="synonym">Ciboria fructicola</name>
    <dbReference type="NCBI Taxonomy" id="38448"/>
    <lineage>
        <taxon>Eukaryota</taxon>
        <taxon>Fungi</taxon>
        <taxon>Dikarya</taxon>
        <taxon>Ascomycota</taxon>
        <taxon>Pezizomycotina</taxon>
        <taxon>Leotiomycetes</taxon>
        <taxon>Helotiales</taxon>
        <taxon>Sclerotiniaceae</taxon>
        <taxon>Monilinia</taxon>
    </lineage>
</organism>
<keyword evidence="2" id="KW-0575">Peroxidase</keyword>
<evidence type="ECO:0000256" key="7">
    <source>
        <dbReference type="ARBA" id="ARBA00025795"/>
    </source>
</evidence>
<evidence type="ECO:0000256" key="4">
    <source>
        <dbReference type="ARBA" id="ARBA00022723"/>
    </source>
</evidence>
<gene>
    <name evidence="10" type="ORF">EYC84_004655</name>
</gene>
<dbReference type="AlphaFoldDB" id="A0A5M9K137"/>
<dbReference type="Gene3D" id="1.10.489.10">
    <property type="entry name" value="Chloroperoxidase-like"/>
    <property type="match status" value="1"/>
</dbReference>
<dbReference type="VEuPathDB" id="FungiDB:MFRU_002g00440"/>
<dbReference type="Proteomes" id="UP000322873">
    <property type="component" value="Unassembled WGS sequence"/>
</dbReference>
<evidence type="ECO:0000256" key="2">
    <source>
        <dbReference type="ARBA" id="ARBA00022559"/>
    </source>
</evidence>
<comment type="caution">
    <text evidence="10">The sequence shown here is derived from an EMBL/GenBank/DDBJ whole genome shotgun (WGS) entry which is preliminary data.</text>
</comment>
<evidence type="ECO:0000256" key="8">
    <source>
        <dbReference type="SAM" id="SignalP"/>
    </source>
</evidence>
<evidence type="ECO:0000313" key="11">
    <source>
        <dbReference type="Proteomes" id="UP000322873"/>
    </source>
</evidence>
<reference evidence="10 11" key="1">
    <citation type="submission" date="2019-06" db="EMBL/GenBank/DDBJ databases">
        <title>Genome Sequence of the Brown Rot Fungal Pathogen Monilinia fructicola.</title>
        <authorList>
            <person name="De Miccolis Angelini R.M."/>
            <person name="Landi L."/>
            <person name="Abate D."/>
            <person name="Pollastro S."/>
            <person name="Romanazzi G."/>
            <person name="Faretra F."/>
        </authorList>
    </citation>
    <scope>NUCLEOTIDE SEQUENCE [LARGE SCALE GENOMIC DNA]</scope>
    <source>
        <strain evidence="10 11">Mfrc123</strain>
    </source>
</reference>
<feature type="domain" description="Heme haloperoxidase family profile" evidence="9">
    <location>
        <begin position="68"/>
        <end position="297"/>
    </location>
</feature>
<evidence type="ECO:0000313" key="10">
    <source>
        <dbReference type="EMBL" id="KAA8575504.1"/>
    </source>
</evidence>
<feature type="chain" id="PRO_5024352056" description="Heme haloperoxidase family profile domain-containing protein" evidence="8">
    <location>
        <begin position="23"/>
        <end position="390"/>
    </location>
</feature>
<dbReference type="GO" id="GO:0046872">
    <property type="term" value="F:metal ion binding"/>
    <property type="evidence" value="ECO:0007669"/>
    <property type="project" value="UniProtKB-KW"/>
</dbReference>
<keyword evidence="5" id="KW-0560">Oxidoreductase</keyword>
<dbReference type="InterPro" id="IPR000028">
    <property type="entry name" value="Chloroperoxidase"/>
</dbReference>
<evidence type="ECO:0000259" key="9">
    <source>
        <dbReference type="PROSITE" id="PS51405"/>
    </source>
</evidence>
<evidence type="ECO:0000256" key="3">
    <source>
        <dbReference type="ARBA" id="ARBA00022617"/>
    </source>
</evidence>
<name>A0A5M9K137_MONFR</name>
<keyword evidence="4" id="KW-0479">Metal-binding</keyword>
<comment type="similarity">
    <text evidence="7">Belongs to the chloroperoxidase family.</text>
</comment>
<dbReference type="Pfam" id="PF01328">
    <property type="entry name" value="Peroxidase_2"/>
    <property type="match status" value="1"/>
</dbReference>
<evidence type="ECO:0000256" key="1">
    <source>
        <dbReference type="ARBA" id="ARBA00001970"/>
    </source>
</evidence>
<evidence type="ECO:0000256" key="5">
    <source>
        <dbReference type="ARBA" id="ARBA00023002"/>
    </source>
</evidence>
<keyword evidence="3" id="KW-0349">Heme</keyword>
<dbReference type="PROSITE" id="PS51405">
    <property type="entry name" value="HEME_HALOPEROXIDASE"/>
    <property type="match status" value="1"/>
</dbReference>
<protein>
    <recommendedName>
        <fullName evidence="9">Heme haloperoxidase family profile domain-containing protein</fullName>
    </recommendedName>
</protein>
<dbReference type="PANTHER" id="PTHR33577">
    <property type="entry name" value="STERIGMATOCYSTIN BIOSYNTHESIS PEROXIDASE STCC-RELATED"/>
    <property type="match status" value="1"/>
</dbReference>
<dbReference type="GO" id="GO:0004601">
    <property type="term" value="F:peroxidase activity"/>
    <property type="evidence" value="ECO:0007669"/>
    <property type="project" value="UniProtKB-KW"/>
</dbReference>
<sequence length="390" mass="41804">MASGIILLAFVAFSMLPIQILAFPTIALEAAIKNPDIASLAKAEYQKRHAKRSSPGFNATAQIIDVSGAHAFVPPGPNDLRGPCPGLNALANHNFIPHNGFATVAQLVSANEQVFGMGADLAVFLSIYGVVMDGNPISINPGWSIGGPPTQGQNLLGNLFGLLGAPQGLIGSHNKYEGDTSPTRGDLFVYGNSWKLQISQFQELFDLQPDAATANYDIGSWLSFATSHSRGAYARILISSMARQYPEGILDQFNLKSFFGVTGESRQFVKKDGWERIPFGWGKRAIGDEYGILEFADDILYFTSQYPTPSHGVYDIPTLLSGNNIACFLLQNAQLTAPDILRGLFADITEPLGILTEVTGGLLSSLGSCPQLKEVDETKMSIFPGSGATL</sequence>
<keyword evidence="8" id="KW-0732">Signal</keyword>
<comment type="cofactor">
    <cofactor evidence="1">
        <name>heme b</name>
        <dbReference type="ChEBI" id="CHEBI:60344"/>
    </cofactor>
</comment>
<keyword evidence="6" id="KW-0408">Iron</keyword>
<keyword evidence="11" id="KW-1185">Reference proteome</keyword>
<dbReference type="SUPFAM" id="SSF47571">
    <property type="entry name" value="Cloroperoxidase"/>
    <property type="match status" value="1"/>
</dbReference>
<dbReference type="InterPro" id="IPR036851">
    <property type="entry name" value="Chloroperoxidase-like_sf"/>
</dbReference>
<dbReference type="PANTHER" id="PTHR33577:SF1">
    <property type="entry name" value="HEME HALOPEROXIDASE FAMILY PROFILE DOMAIN-CONTAINING PROTEIN"/>
    <property type="match status" value="1"/>
</dbReference>
<proteinExistence type="inferred from homology"/>
<accession>A0A5M9K137</accession>
<evidence type="ECO:0000256" key="6">
    <source>
        <dbReference type="ARBA" id="ARBA00023004"/>
    </source>
</evidence>
<dbReference type="EMBL" id="VICG01000002">
    <property type="protein sequence ID" value="KAA8575504.1"/>
    <property type="molecule type" value="Genomic_DNA"/>
</dbReference>
<feature type="signal peptide" evidence="8">
    <location>
        <begin position="1"/>
        <end position="22"/>
    </location>
</feature>